<reference evidence="1 2" key="1">
    <citation type="submission" date="2020-03" db="EMBL/GenBank/DDBJ databases">
        <title>Genomic Encyclopedia of Type Strains, Phase IV (KMG-IV): sequencing the most valuable type-strain genomes for metagenomic binning, comparative biology and taxonomic classification.</title>
        <authorList>
            <person name="Goeker M."/>
        </authorList>
    </citation>
    <scope>NUCLEOTIDE SEQUENCE [LARGE SCALE GENOMIC DNA]</scope>
    <source>
        <strain evidence="1 2">DSM 5718</strain>
    </source>
</reference>
<accession>A0A846MRZ7</accession>
<dbReference type="RefSeq" id="WP_166919710.1">
    <property type="nucleotide sequence ID" value="NZ_JAASRN010000002.1"/>
</dbReference>
<proteinExistence type="predicted"/>
<dbReference type="AlphaFoldDB" id="A0A846MRZ7"/>
<gene>
    <name evidence="1" type="ORF">FHS56_001742</name>
</gene>
<evidence type="ECO:0000313" key="1">
    <source>
        <dbReference type="EMBL" id="NIK74229.1"/>
    </source>
</evidence>
<organism evidence="1 2">
    <name type="scientific">Thermonema lapsum</name>
    <dbReference type="NCBI Taxonomy" id="28195"/>
    <lineage>
        <taxon>Bacteria</taxon>
        <taxon>Pseudomonadati</taxon>
        <taxon>Bacteroidota</taxon>
        <taxon>Cytophagia</taxon>
        <taxon>Cytophagales</taxon>
        <taxon>Thermonemataceae</taxon>
        <taxon>Thermonema</taxon>
    </lineage>
</organism>
<protein>
    <submittedName>
        <fullName evidence="1">Uncharacterized protein</fullName>
    </submittedName>
</protein>
<comment type="caution">
    <text evidence="1">The sequence shown here is derived from an EMBL/GenBank/DDBJ whole genome shotgun (WGS) entry which is preliminary data.</text>
</comment>
<sequence>MAQLQFSVEVDVTTAWQRVALVAAFVQSDASWQWHAAPRIAWYSLRWSGY</sequence>
<dbReference type="Proteomes" id="UP000537126">
    <property type="component" value="Unassembled WGS sequence"/>
</dbReference>
<keyword evidence="2" id="KW-1185">Reference proteome</keyword>
<name>A0A846MRZ7_9BACT</name>
<evidence type="ECO:0000313" key="2">
    <source>
        <dbReference type="Proteomes" id="UP000537126"/>
    </source>
</evidence>
<dbReference type="EMBL" id="JAASRN010000002">
    <property type="protein sequence ID" value="NIK74229.1"/>
    <property type="molecule type" value="Genomic_DNA"/>
</dbReference>